<reference evidence="2" key="1">
    <citation type="journal article" date="2011" name="Nature">
        <title>Genome sequence and analysis of the tuber crop potato.</title>
        <authorList>
            <consortium name="The Potato Genome Sequencing Consortium"/>
        </authorList>
    </citation>
    <scope>NUCLEOTIDE SEQUENCE [LARGE SCALE GENOMIC DNA]</scope>
    <source>
        <strain evidence="2">cv. DM1-3 516 R44</strain>
    </source>
</reference>
<dbReference type="PaxDb" id="4113-PGSC0003DMT400092908"/>
<dbReference type="InParanoid" id="M1DQU3"/>
<reference evidence="1" key="2">
    <citation type="submission" date="2015-06" db="UniProtKB">
        <authorList>
            <consortium name="EnsemblPlants"/>
        </authorList>
    </citation>
    <scope>IDENTIFICATION</scope>
    <source>
        <strain evidence="1">DM1-3 516 R44</strain>
    </source>
</reference>
<evidence type="ECO:0000313" key="2">
    <source>
        <dbReference type="Proteomes" id="UP000011115"/>
    </source>
</evidence>
<evidence type="ECO:0000313" key="1">
    <source>
        <dbReference type="EnsemblPlants" id="PGSC0003DMT400092908"/>
    </source>
</evidence>
<dbReference type="EnsemblPlants" id="PGSC0003DMT400092908">
    <property type="protein sequence ID" value="PGSC0003DMT400092908"/>
    <property type="gene ID" value="PGSC0003DMG400042479"/>
</dbReference>
<protein>
    <submittedName>
        <fullName evidence="1">Uncharacterized protein</fullName>
    </submittedName>
</protein>
<accession>M1DQU3</accession>
<dbReference type="HOGENOM" id="CLU_033598_1_0_1"/>
<proteinExistence type="predicted"/>
<dbReference type="Gramene" id="PGSC0003DMT400092908">
    <property type="protein sequence ID" value="PGSC0003DMT400092908"/>
    <property type="gene ID" value="PGSC0003DMG400042479"/>
</dbReference>
<organism evidence="1 2">
    <name type="scientific">Solanum tuberosum</name>
    <name type="common">Potato</name>
    <dbReference type="NCBI Taxonomy" id="4113"/>
    <lineage>
        <taxon>Eukaryota</taxon>
        <taxon>Viridiplantae</taxon>
        <taxon>Streptophyta</taxon>
        <taxon>Embryophyta</taxon>
        <taxon>Tracheophyta</taxon>
        <taxon>Spermatophyta</taxon>
        <taxon>Magnoliopsida</taxon>
        <taxon>eudicotyledons</taxon>
        <taxon>Gunneridae</taxon>
        <taxon>Pentapetalae</taxon>
        <taxon>asterids</taxon>
        <taxon>lamiids</taxon>
        <taxon>Solanales</taxon>
        <taxon>Solanaceae</taxon>
        <taxon>Solanoideae</taxon>
        <taxon>Solaneae</taxon>
        <taxon>Solanum</taxon>
    </lineage>
</organism>
<keyword evidence="2" id="KW-1185">Reference proteome</keyword>
<name>M1DQU3_SOLTU</name>
<dbReference type="Proteomes" id="UP000011115">
    <property type="component" value="Unassembled WGS sequence"/>
</dbReference>
<sequence>MGAGARRVNVVGVGYVNPEEVKFEVLYKVEVNFLANQGGGYHENYPRQGGNQGWNKDEDWRDCDREWRERNPTWKERDGEKDRYVPPYERLKTKYSEGGRSEDMLSLILNKVEGSDKILKEI</sequence>
<dbReference type="AlphaFoldDB" id="M1DQU3"/>